<dbReference type="Proteomes" id="UP000194450">
    <property type="component" value="Unassembled WGS sequence"/>
</dbReference>
<evidence type="ECO:0000313" key="3">
    <source>
        <dbReference type="Proteomes" id="UP000194450"/>
    </source>
</evidence>
<protein>
    <recommendedName>
        <fullName evidence="4">DUF4381 domain-containing protein</fullName>
    </recommendedName>
</protein>
<gene>
    <name evidence="2" type="ORF">SAMN06297229_0859</name>
</gene>
<dbReference type="EMBL" id="FXWH01000001">
    <property type="protein sequence ID" value="SMQ63438.1"/>
    <property type="molecule type" value="Genomic_DNA"/>
</dbReference>
<reference evidence="3" key="1">
    <citation type="submission" date="2017-04" db="EMBL/GenBank/DDBJ databases">
        <authorList>
            <person name="Varghese N."/>
            <person name="Submissions S."/>
        </authorList>
    </citation>
    <scope>NUCLEOTIDE SEQUENCE [LARGE SCALE GENOMIC DNA]</scope>
</reference>
<keyword evidence="1" id="KW-1133">Transmembrane helix</keyword>
<evidence type="ECO:0000313" key="2">
    <source>
        <dbReference type="EMBL" id="SMQ63438.1"/>
    </source>
</evidence>
<keyword evidence="1" id="KW-0812">Transmembrane</keyword>
<keyword evidence="1" id="KW-0472">Membrane</keyword>
<accession>A0A1Y6ELA4</accession>
<dbReference type="Pfam" id="PF14316">
    <property type="entry name" value="DUF4381"/>
    <property type="match status" value="1"/>
</dbReference>
<dbReference type="InterPro" id="IPR025489">
    <property type="entry name" value="DUF4381"/>
</dbReference>
<evidence type="ECO:0000256" key="1">
    <source>
        <dbReference type="SAM" id="Phobius"/>
    </source>
</evidence>
<proteinExistence type="predicted"/>
<organism evidence="2 3">
    <name type="scientific">Pseudidiomarina planktonica</name>
    <dbReference type="NCBI Taxonomy" id="1323738"/>
    <lineage>
        <taxon>Bacteria</taxon>
        <taxon>Pseudomonadati</taxon>
        <taxon>Pseudomonadota</taxon>
        <taxon>Gammaproteobacteria</taxon>
        <taxon>Alteromonadales</taxon>
        <taxon>Idiomarinaceae</taxon>
        <taxon>Pseudidiomarina</taxon>
    </lineage>
</organism>
<sequence length="155" mass="17931">MQELQDIIAAPPASWWPPAPGWWLLAFVVVAGTAIIGYYSWRHWQRGRIKRFALAQLKHMQQPQVDAITLLLKQAALGYFPRERIAALSGSQWQQFLLETMPAKQRSRWHSELEHIMASMYHATKNPELARSYYNFAHTWLVTALPPQHGVQESL</sequence>
<dbReference type="AlphaFoldDB" id="A0A1Y6ELA4"/>
<dbReference type="RefSeq" id="WP_086434004.1">
    <property type="nucleotide sequence ID" value="NZ_FXWH01000001.1"/>
</dbReference>
<evidence type="ECO:0008006" key="4">
    <source>
        <dbReference type="Google" id="ProtNLM"/>
    </source>
</evidence>
<dbReference type="OrthoDB" id="283083at2"/>
<feature type="transmembrane region" description="Helical" evidence="1">
    <location>
        <begin position="21"/>
        <end position="41"/>
    </location>
</feature>
<name>A0A1Y6ELA4_9GAMM</name>
<keyword evidence="3" id="KW-1185">Reference proteome</keyword>